<dbReference type="Gene3D" id="3.40.50.720">
    <property type="entry name" value="NAD(P)-binding Rossmann-like Domain"/>
    <property type="match status" value="1"/>
</dbReference>
<evidence type="ECO:0000259" key="3">
    <source>
        <dbReference type="PROSITE" id="PS51201"/>
    </source>
</evidence>
<keyword evidence="4" id="KW-0813">Transport</keyword>
<dbReference type="InterPro" id="IPR013099">
    <property type="entry name" value="K_chnl_dom"/>
</dbReference>
<dbReference type="PANTHER" id="PTHR43833">
    <property type="entry name" value="POTASSIUM CHANNEL PROTEIN 2-RELATED-RELATED"/>
    <property type="match status" value="1"/>
</dbReference>
<keyword evidence="4" id="KW-0406">Ion transport</keyword>
<keyword evidence="2" id="KW-0812">Transmembrane</keyword>
<evidence type="ECO:0000313" key="5">
    <source>
        <dbReference type="Proteomes" id="UP000182945"/>
    </source>
</evidence>
<dbReference type="GO" id="GO:0005886">
    <property type="term" value="C:plasma membrane"/>
    <property type="evidence" value="ECO:0007669"/>
    <property type="project" value="UniProtKB-SubCell"/>
</dbReference>
<dbReference type="Pfam" id="PF02254">
    <property type="entry name" value="TrkA_N"/>
    <property type="match status" value="1"/>
</dbReference>
<dbReference type="InterPro" id="IPR036291">
    <property type="entry name" value="NAD(P)-bd_dom_sf"/>
</dbReference>
<dbReference type="Pfam" id="PF07885">
    <property type="entry name" value="Ion_trans_2"/>
    <property type="match status" value="1"/>
</dbReference>
<name>A0AAC9NKW5_VIRHA</name>
<keyword evidence="2" id="KW-1133">Transmembrane helix</keyword>
<feature type="domain" description="RCK N-terminal" evidence="3">
    <location>
        <begin position="114"/>
        <end position="239"/>
    </location>
</feature>
<dbReference type="SUPFAM" id="SSF81324">
    <property type="entry name" value="Voltage-gated potassium channels"/>
    <property type="match status" value="1"/>
</dbReference>
<dbReference type="AlphaFoldDB" id="A0AAC9NKW5"/>
<evidence type="ECO:0000256" key="2">
    <source>
        <dbReference type="SAM" id="Phobius"/>
    </source>
</evidence>
<dbReference type="PROSITE" id="PS51201">
    <property type="entry name" value="RCK_N"/>
    <property type="match status" value="1"/>
</dbReference>
<comment type="subcellular location">
    <subcellularLocation>
        <location evidence="1">Cell membrane</location>
        <topology evidence="1">Multi-pass membrane protein</topology>
    </subcellularLocation>
</comment>
<feature type="transmembrane region" description="Helical" evidence="2">
    <location>
        <begin position="73"/>
        <end position="92"/>
    </location>
</feature>
<feature type="transmembrane region" description="Helical" evidence="2">
    <location>
        <begin position="49"/>
        <end position="66"/>
    </location>
</feature>
<dbReference type="RefSeq" id="WP_019376440.1">
    <property type="nucleotide sequence ID" value="NZ_CP017962.1"/>
</dbReference>
<dbReference type="EMBL" id="CP017962">
    <property type="protein sequence ID" value="APC48907.1"/>
    <property type="molecule type" value="Genomic_DNA"/>
</dbReference>
<gene>
    <name evidence="4" type="ORF">BME96_12200</name>
</gene>
<dbReference type="SUPFAM" id="SSF51735">
    <property type="entry name" value="NAD(P)-binding Rossmann-fold domains"/>
    <property type="match status" value="1"/>
</dbReference>
<dbReference type="GeneID" id="71515163"/>
<evidence type="ECO:0000256" key="1">
    <source>
        <dbReference type="ARBA" id="ARBA00004651"/>
    </source>
</evidence>
<dbReference type="InterPro" id="IPR050721">
    <property type="entry name" value="Trk_Ktr_HKT_K-transport"/>
</dbReference>
<keyword evidence="4" id="KW-0407">Ion channel</keyword>
<feature type="transmembrane region" description="Helical" evidence="2">
    <location>
        <begin position="15"/>
        <end position="37"/>
    </location>
</feature>
<dbReference type="GO" id="GO:0006813">
    <property type="term" value="P:potassium ion transport"/>
    <property type="evidence" value="ECO:0007669"/>
    <property type="project" value="InterPro"/>
</dbReference>
<sequence length="334" mass="37832">MSIRLVRYLYLQIPLLIRVLISVLFLLFLFGLVIHIIEPTQFPTLFDGIWWAIVTGATVGYGDLVPLSVPGKLLAMLLILSGGGLIAFYITALTASTLKHEQDLTTGKIAFKGNNHIIIIGWNERTRQIIEHISKRNTHQEIVLIDQTLNFLNYKDYPVHFLHGNPTEDNTLRKANITAAKCVLVSSDFSEEERKADNSTILTIVAVRGNNPKIPIISEILSKIQIENALRAGSNTIIRSNDFMSALFYHELYHANNATPFEDIIRLLASQQFCHIPLSESEIGKTFKSVILDYINERHILIGLIRNKEYIMNPSPELLLKKDDLLISLSFWDN</sequence>
<protein>
    <submittedName>
        <fullName evidence="4">Potassium channel protein</fullName>
    </submittedName>
</protein>
<evidence type="ECO:0000313" key="4">
    <source>
        <dbReference type="EMBL" id="APC48907.1"/>
    </source>
</evidence>
<dbReference type="Gene3D" id="1.10.287.70">
    <property type="match status" value="1"/>
</dbReference>
<dbReference type="InterPro" id="IPR003148">
    <property type="entry name" value="RCK_N"/>
</dbReference>
<dbReference type="GO" id="GO:0034220">
    <property type="term" value="P:monoatomic ion transmembrane transport"/>
    <property type="evidence" value="ECO:0007669"/>
    <property type="project" value="UniProtKB-KW"/>
</dbReference>
<accession>A0AAC9NKW5</accession>
<dbReference type="PRINTS" id="PR00169">
    <property type="entry name" value="KCHANNEL"/>
</dbReference>
<dbReference type="PANTHER" id="PTHR43833:SF9">
    <property type="entry name" value="POTASSIUM CHANNEL PROTEIN YUGO-RELATED"/>
    <property type="match status" value="1"/>
</dbReference>
<organism evidence="4 5">
    <name type="scientific">Virgibacillus halodenitrificans</name>
    <name type="common">Bacillus halodenitrificans</name>
    <dbReference type="NCBI Taxonomy" id="1482"/>
    <lineage>
        <taxon>Bacteria</taxon>
        <taxon>Bacillati</taxon>
        <taxon>Bacillota</taxon>
        <taxon>Bacilli</taxon>
        <taxon>Bacillales</taxon>
        <taxon>Bacillaceae</taxon>
        <taxon>Virgibacillus</taxon>
    </lineage>
</organism>
<proteinExistence type="predicted"/>
<reference evidence="4 5" key="1">
    <citation type="submission" date="2016-11" db="EMBL/GenBank/DDBJ databases">
        <title>Complete genome sequencing of Virgibacillus halodenitrificans PDB-F2.</title>
        <authorList>
            <person name="Sun Z."/>
            <person name="Zhou Y."/>
            <person name="Li H."/>
        </authorList>
    </citation>
    <scope>NUCLEOTIDE SEQUENCE [LARGE SCALE GENOMIC DNA]</scope>
    <source>
        <strain evidence="4 5">PDB-F2</strain>
    </source>
</reference>
<keyword evidence="2" id="KW-0472">Membrane</keyword>
<dbReference type="Proteomes" id="UP000182945">
    <property type="component" value="Chromosome"/>
</dbReference>
<dbReference type="KEGG" id="vhl:BME96_12200"/>